<feature type="domain" description="KANL3/Tex30 alpha/beta hydrolase-like" evidence="1">
    <location>
        <begin position="27"/>
        <end position="181"/>
    </location>
</feature>
<accession>A0A495QM25</accession>
<sequence length="216" mass="22368">MAGRMDVVTAHGPAEVLLDEPSAPAFLLVLTHGSNGGVEAPDLLAVRDTALALGGAVARVTQPFRLAGRRAPGSAVKQDEAWLEVVGALRRRFGDDVPLVQGGRSNGARVACRTATAAGAAGVVALAFPLHPPRNPERTRVDELRSAGVEVLVVNGDRDPFGVPDAADAAEVAVLAGERHDLKRDPAAVGSAAEPWLRRWAGSRGRAARPVRTGGP</sequence>
<dbReference type="InterPro" id="IPR029058">
    <property type="entry name" value="AB_hydrolase_fold"/>
</dbReference>
<dbReference type="AlphaFoldDB" id="A0A495QM25"/>
<dbReference type="InterPro" id="IPR046879">
    <property type="entry name" value="KANL3/Tex30_Abhydrolase"/>
</dbReference>
<organism evidence="2 3">
    <name type="scientific">Actinomadura pelletieri DSM 43383</name>
    <dbReference type="NCBI Taxonomy" id="1120940"/>
    <lineage>
        <taxon>Bacteria</taxon>
        <taxon>Bacillati</taxon>
        <taxon>Actinomycetota</taxon>
        <taxon>Actinomycetes</taxon>
        <taxon>Streptosporangiales</taxon>
        <taxon>Thermomonosporaceae</taxon>
        <taxon>Actinomadura</taxon>
    </lineage>
</organism>
<dbReference type="SUPFAM" id="SSF53474">
    <property type="entry name" value="alpha/beta-Hydrolases"/>
    <property type="match status" value="1"/>
</dbReference>
<dbReference type="Pfam" id="PF20408">
    <property type="entry name" value="Abhydrolase_11"/>
    <property type="match status" value="1"/>
</dbReference>
<comment type="caution">
    <text evidence="2">The sequence shown here is derived from an EMBL/GenBank/DDBJ whole genome shotgun (WGS) entry which is preliminary data.</text>
</comment>
<evidence type="ECO:0000313" key="2">
    <source>
        <dbReference type="EMBL" id="RKS73619.1"/>
    </source>
</evidence>
<evidence type="ECO:0000259" key="1">
    <source>
        <dbReference type="Pfam" id="PF20408"/>
    </source>
</evidence>
<gene>
    <name evidence="2" type="ORF">BZB76_4321</name>
</gene>
<proteinExistence type="predicted"/>
<dbReference type="Proteomes" id="UP000274601">
    <property type="component" value="Unassembled WGS sequence"/>
</dbReference>
<dbReference type="InterPro" id="IPR026555">
    <property type="entry name" value="NSL3/Tex30"/>
</dbReference>
<evidence type="ECO:0000313" key="3">
    <source>
        <dbReference type="Proteomes" id="UP000274601"/>
    </source>
</evidence>
<protein>
    <recommendedName>
        <fullName evidence="1">KANL3/Tex30 alpha/beta hydrolase-like domain-containing protein</fullName>
    </recommendedName>
</protein>
<dbReference type="PANTHER" id="PTHR13136:SF11">
    <property type="entry name" value="TESTIS-EXPRESSED PROTEIN 30"/>
    <property type="match status" value="1"/>
</dbReference>
<reference evidence="2 3" key="1">
    <citation type="submission" date="2018-10" db="EMBL/GenBank/DDBJ databases">
        <title>Genomic Encyclopedia of Archaeal and Bacterial Type Strains, Phase II (KMG-II): from individual species to whole genera.</title>
        <authorList>
            <person name="Goeker M."/>
        </authorList>
    </citation>
    <scope>NUCLEOTIDE SEQUENCE [LARGE SCALE GENOMIC DNA]</scope>
    <source>
        <strain evidence="2 3">DSM 43383</strain>
    </source>
</reference>
<name>A0A495QM25_9ACTN</name>
<dbReference type="RefSeq" id="WP_420534804.1">
    <property type="nucleotide sequence ID" value="NZ_RBWU01000004.1"/>
</dbReference>
<keyword evidence="3" id="KW-1185">Reference proteome</keyword>
<dbReference type="EMBL" id="RBWU01000004">
    <property type="protein sequence ID" value="RKS73619.1"/>
    <property type="molecule type" value="Genomic_DNA"/>
</dbReference>
<dbReference type="PANTHER" id="PTHR13136">
    <property type="entry name" value="TESTIS DEVELOPMENT PROTEIN PRTD"/>
    <property type="match status" value="1"/>
</dbReference>
<dbReference type="Gene3D" id="3.40.50.1820">
    <property type="entry name" value="alpha/beta hydrolase"/>
    <property type="match status" value="1"/>
</dbReference>